<reference evidence="3" key="2">
    <citation type="submission" date="2024-10" db="UniProtKB">
        <authorList>
            <consortium name="EnsemblProtists"/>
        </authorList>
    </citation>
    <scope>IDENTIFICATION</scope>
</reference>
<keyword evidence="2" id="KW-0812">Transmembrane</keyword>
<keyword evidence="2" id="KW-1133">Transmembrane helix</keyword>
<keyword evidence="4" id="KW-1185">Reference proteome</keyword>
<protein>
    <submittedName>
        <fullName evidence="3">Uncharacterized protein</fullName>
    </submittedName>
</protein>
<evidence type="ECO:0000313" key="3">
    <source>
        <dbReference type="EnsemblProtists" id="EOD07707"/>
    </source>
</evidence>
<dbReference type="GeneID" id="17253838"/>
<dbReference type="HOGENOM" id="CLU_1130817_0_0_1"/>
<evidence type="ECO:0000313" key="4">
    <source>
        <dbReference type="Proteomes" id="UP000013827"/>
    </source>
</evidence>
<name>A0A0D3I8X2_EMIH1</name>
<dbReference type="Proteomes" id="UP000013827">
    <property type="component" value="Unassembled WGS sequence"/>
</dbReference>
<keyword evidence="2" id="KW-0472">Membrane</keyword>
<evidence type="ECO:0000256" key="2">
    <source>
        <dbReference type="SAM" id="Phobius"/>
    </source>
</evidence>
<sequence>MSKLTATAAAAGAVLGVTQSPNDIISHMLMGWAIDEDGVERRGLRREGMFYACNGVCQHLSEVVVALILASYGWAGFDPKQCPSEQPASAVTAIELSFLVFGPVVLALLTLLGFAYPIRGERLARLKAQVAVLNEDRSRRITERNVSRPASTRGTASTRTLAEVVFRSRGSRPDEVALSEQLTTSSVPYSEPASEAGGAAASAEAASAEAPDKNSSSKHAVADEAGGEEAVERDLAVVAPAPLSRV</sequence>
<dbReference type="RefSeq" id="XP_005760136.1">
    <property type="nucleotide sequence ID" value="XM_005760079.1"/>
</dbReference>
<feature type="compositionally biased region" description="Low complexity" evidence="1">
    <location>
        <begin position="190"/>
        <end position="209"/>
    </location>
</feature>
<dbReference type="PaxDb" id="2903-EOD07707"/>
<feature type="transmembrane region" description="Helical" evidence="2">
    <location>
        <begin position="96"/>
        <end position="118"/>
    </location>
</feature>
<dbReference type="KEGG" id="ehx:EMIHUDRAFT_438500"/>
<feature type="region of interest" description="Disordered" evidence="1">
    <location>
        <begin position="175"/>
        <end position="246"/>
    </location>
</feature>
<reference evidence="4" key="1">
    <citation type="journal article" date="2013" name="Nature">
        <title>Pan genome of the phytoplankton Emiliania underpins its global distribution.</title>
        <authorList>
            <person name="Read B.A."/>
            <person name="Kegel J."/>
            <person name="Klute M.J."/>
            <person name="Kuo A."/>
            <person name="Lefebvre S.C."/>
            <person name="Maumus F."/>
            <person name="Mayer C."/>
            <person name="Miller J."/>
            <person name="Monier A."/>
            <person name="Salamov A."/>
            <person name="Young J."/>
            <person name="Aguilar M."/>
            <person name="Claverie J.M."/>
            <person name="Frickenhaus S."/>
            <person name="Gonzalez K."/>
            <person name="Herman E.K."/>
            <person name="Lin Y.C."/>
            <person name="Napier J."/>
            <person name="Ogata H."/>
            <person name="Sarno A.F."/>
            <person name="Shmutz J."/>
            <person name="Schroeder D."/>
            <person name="de Vargas C."/>
            <person name="Verret F."/>
            <person name="von Dassow P."/>
            <person name="Valentin K."/>
            <person name="Van de Peer Y."/>
            <person name="Wheeler G."/>
            <person name="Dacks J.B."/>
            <person name="Delwiche C.F."/>
            <person name="Dyhrman S.T."/>
            <person name="Glockner G."/>
            <person name="John U."/>
            <person name="Richards T."/>
            <person name="Worden A.Z."/>
            <person name="Zhang X."/>
            <person name="Grigoriev I.V."/>
            <person name="Allen A.E."/>
            <person name="Bidle K."/>
            <person name="Borodovsky M."/>
            <person name="Bowler C."/>
            <person name="Brownlee C."/>
            <person name="Cock J.M."/>
            <person name="Elias M."/>
            <person name="Gladyshev V.N."/>
            <person name="Groth M."/>
            <person name="Guda C."/>
            <person name="Hadaegh A."/>
            <person name="Iglesias-Rodriguez M.D."/>
            <person name="Jenkins J."/>
            <person name="Jones B.M."/>
            <person name="Lawson T."/>
            <person name="Leese F."/>
            <person name="Lindquist E."/>
            <person name="Lobanov A."/>
            <person name="Lomsadze A."/>
            <person name="Malik S.B."/>
            <person name="Marsh M.E."/>
            <person name="Mackinder L."/>
            <person name="Mock T."/>
            <person name="Mueller-Roeber B."/>
            <person name="Pagarete A."/>
            <person name="Parker M."/>
            <person name="Probert I."/>
            <person name="Quesneville H."/>
            <person name="Raines C."/>
            <person name="Rensing S.A."/>
            <person name="Riano-Pachon D.M."/>
            <person name="Richier S."/>
            <person name="Rokitta S."/>
            <person name="Shiraiwa Y."/>
            <person name="Soanes D.M."/>
            <person name="van der Giezen M."/>
            <person name="Wahlund T.M."/>
            <person name="Williams B."/>
            <person name="Wilson W."/>
            <person name="Wolfe G."/>
            <person name="Wurch L.L."/>
        </authorList>
    </citation>
    <scope>NUCLEOTIDE SEQUENCE</scope>
</reference>
<evidence type="ECO:0000256" key="1">
    <source>
        <dbReference type="SAM" id="MobiDB-lite"/>
    </source>
</evidence>
<proteinExistence type="predicted"/>
<accession>A0A0D3I8X2</accession>
<organism evidence="3 4">
    <name type="scientific">Emiliania huxleyi (strain CCMP1516)</name>
    <dbReference type="NCBI Taxonomy" id="280463"/>
    <lineage>
        <taxon>Eukaryota</taxon>
        <taxon>Haptista</taxon>
        <taxon>Haptophyta</taxon>
        <taxon>Prymnesiophyceae</taxon>
        <taxon>Isochrysidales</taxon>
        <taxon>Noelaerhabdaceae</taxon>
        <taxon>Emiliania</taxon>
    </lineage>
</organism>
<dbReference type="EnsemblProtists" id="EOD07707">
    <property type="protein sequence ID" value="EOD07707"/>
    <property type="gene ID" value="EMIHUDRAFT_438500"/>
</dbReference>
<dbReference type="AlphaFoldDB" id="A0A0D3I8X2"/>